<gene>
    <name evidence="1" type="ORF">GCM10023093_16570</name>
</gene>
<sequence length="81" mass="9171">MFALIIGTPFVLAYTNTCTMNKRTVTYFSKSRALKILESPLKVDLKTLLSATFAISHSRIVRKHIQNTLLQLEQPAYKLTA</sequence>
<comment type="caution">
    <text evidence="1">The sequence shown here is derived from an EMBL/GenBank/DDBJ whole genome shotgun (WGS) entry which is preliminary data.</text>
</comment>
<evidence type="ECO:0000313" key="2">
    <source>
        <dbReference type="Proteomes" id="UP001500067"/>
    </source>
</evidence>
<name>A0ABP8NGK6_9BACT</name>
<accession>A0ABP8NGK6</accession>
<dbReference type="Proteomes" id="UP001500067">
    <property type="component" value="Unassembled WGS sequence"/>
</dbReference>
<proteinExistence type="predicted"/>
<protein>
    <submittedName>
        <fullName evidence="1">Uncharacterized protein</fullName>
    </submittedName>
</protein>
<dbReference type="EMBL" id="BAABFA010000010">
    <property type="protein sequence ID" value="GAA4465057.1"/>
    <property type="molecule type" value="Genomic_DNA"/>
</dbReference>
<keyword evidence="2" id="KW-1185">Reference proteome</keyword>
<reference evidence="2" key="1">
    <citation type="journal article" date="2019" name="Int. J. Syst. Evol. Microbiol.">
        <title>The Global Catalogue of Microorganisms (GCM) 10K type strain sequencing project: providing services to taxonomists for standard genome sequencing and annotation.</title>
        <authorList>
            <consortium name="The Broad Institute Genomics Platform"/>
            <consortium name="The Broad Institute Genome Sequencing Center for Infectious Disease"/>
            <person name="Wu L."/>
            <person name="Ma J."/>
        </authorList>
    </citation>
    <scope>NUCLEOTIDE SEQUENCE [LARGE SCALE GENOMIC DNA]</scope>
    <source>
        <strain evidence="2">JCM 32105</strain>
    </source>
</reference>
<evidence type="ECO:0000313" key="1">
    <source>
        <dbReference type="EMBL" id="GAA4465057.1"/>
    </source>
</evidence>
<organism evidence="1 2">
    <name type="scientific">Nemorincola caseinilytica</name>
    <dbReference type="NCBI Taxonomy" id="2054315"/>
    <lineage>
        <taxon>Bacteria</taxon>
        <taxon>Pseudomonadati</taxon>
        <taxon>Bacteroidota</taxon>
        <taxon>Chitinophagia</taxon>
        <taxon>Chitinophagales</taxon>
        <taxon>Chitinophagaceae</taxon>
        <taxon>Nemorincola</taxon>
    </lineage>
</organism>